<sequence length="118" mass="12753">MSDYQLISDVLKKKTILPKSNLTDKIMTAIDKEPTQMGGLVKANSSNTAVMSFEILPVLASLAVLIVIASTAFNIEVNSTATNQFLAKEDIPQEIINAHHAATANNMNYFIQVGDSAK</sequence>
<name>Q6SFI3_9BACT</name>
<organism evidence="2">
    <name type="scientific">uncultured marine bacterium 580</name>
    <dbReference type="NCBI Taxonomy" id="257400"/>
    <lineage>
        <taxon>Bacteria</taxon>
        <taxon>environmental samples</taxon>
    </lineage>
</organism>
<keyword evidence="1" id="KW-0472">Membrane</keyword>
<gene>
    <name evidence="2" type="ORF">MBMO_EBAC000-36A07.79</name>
</gene>
<feature type="transmembrane region" description="Helical" evidence="1">
    <location>
        <begin position="55"/>
        <end position="75"/>
    </location>
</feature>
<proteinExistence type="predicted"/>
<evidence type="ECO:0000256" key="1">
    <source>
        <dbReference type="SAM" id="Phobius"/>
    </source>
</evidence>
<dbReference type="AlphaFoldDB" id="Q6SFI3"/>
<protein>
    <submittedName>
        <fullName evidence="2">Uncharacterized protein</fullName>
    </submittedName>
</protein>
<reference evidence="2" key="1">
    <citation type="submission" date="2003-11" db="EMBL/GenBank/DDBJ databases">
        <authorList>
            <person name="Heidelberg J.F."/>
            <person name="Eisen J.A."/>
            <person name="Nelson W.C."/>
            <person name="DeLong E.F."/>
        </authorList>
    </citation>
    <scope>NUCLEOTIDE SEQUENCE</scope>
</reference>
<accession>Q6SFI3</accession>
<dbReference type="EMBL" id="AY458647">
    <property type="protein sequence ID" value="AAR38234.1"/>
    <property type="molecule type" value="Genomic_DNA"/>
</dbReference>
<evidence type="ECO:0000313" key="2">
    <source>
        <dbReference type="EMBL" id="AAR38234.1"/>
    </source>
</evidence>
<reference evidence="2" key="2">
    <citation type="submission" date="2003-12" db="EMBL/GenBank/DDBJ databases">
        <title>Monterey Bay Coastal Ocean Microbial Observatory environmental clone sequencing.</title>
        <authorList>
            <person name="DeLong E.F."/>
        </authorList>
    </citation>
    <scope>NUCLEOTIDE SEQUENCE</scope>
</reference>
<keyword evidence="1" id="KW-0812">Transmembrane</keyword>
<keyword evidence="1" id="KW-1133">Transmembrane helix</keyword>